<protein>
    <submittedName>
        <fullName evidence="2">Uncharacterized protein</fullName>
    </submittedName>
</protein>
<organism evidence="2 3">
    <name type="scientific">Mycetomoellerius zeteki</name>
    <dbReference type="NCBI Taxonomy" id="64791"/>
    <lineage>
        <taxon>Eukaryota</taxon>
        <taxon>Metazoa</taxon>
        <taxon>Ecdysozoa</taxon>
        <taxon>Arthropoda</taxon>
        <taxon>Hexapoda</taxon>
        <taxon>Insecta</taxon>
        <taxon>Pterygota</taxon>
        <taxon>Neoptera</taxon>
        <taxon>Endopterygota</taxon>
        <taxon>Hymenoptera</taxon>
        <taxon>Apocrita</taxon>
        <taxon>Aculeata</taxon>
        <taxon>Formicoidea</taxon>
        <taxon>Formicidae</taxon>
        <taxon>Myrmicinae</taxon>
        <taxon>Mycetomoellerius</taxon>
    </lineage>
</organism>
<sequence>KEKDGGERGVGKGSRVKLKHKGEGGDRGRGEEGVVDHGEAQRRSASAGLRADLSEAPLPLWRT</sequence>
<proteinExistence type="predicted"/>
<keyword evidence="3" id="KW-1185">Reference proteome</keyword>
<dbReference type="EMBL" id="KQ982298">
    <property type="protein sequence ID" value="KYQ58148.1"/>
    <property type="molecule type" value="Genomic_DNA"/>
</dbReference>
<name>A0A151XD07_9HYME</name>
<reference evidence="2 3" key="1">
    <citation type="submission" date="2015-09" db="EMBL/GenBank/DDBJ databases">
        <title>Trachymyrmex zeteki WGS genome.</title>
        <authorList>
            <person name="Nygaard S."/>
            <person name="Hu H."/>
            <person name="Boomsma J."/>
            <person name="Zhang G."/>
        </authorList>
    </citation>
    <scope>NUCLEOTIDE SEQUENCE [LARGE SCALE GENOMIC DNA]</scope>
    <source>
        <strain evidence="2">Tzet28-1</strain>
        <tissue evidence="2">Whole body</tissue>
    </source>
</reference>
<dbReference type="AlphaFoldDB" id="A0A151XD07"/>
<evidence type="ECO:0000256" key="1">
    <source>
        <dbReference type="SAM" id="MobiDB-lite"/>
    </source>
</evidence>
<evidence type="ECO:0000313" key="3">
    <source>
        <dbReference type="Proteomes" id="UP000075809"/>
    </source>
</evidence>
<feature type="non-terminal residue" evidence="2">
    <location>
        <position position="1"/>
    </location>
</feature>
<gene>
    <name evidence="2" type="ORF">ALC60_02880</name>
</gene>
<dbReference type="Proteomes" id="UP000075809">
    <property type="component" value="Unassembled WGS sequence"/>
</dbReference>
<accession>A0A151XD07</accession>
<feature type="compositionally biased region" description="Basic and acidic residues" evidence="1">
    <location>
        <begin position="1"/>
        <end position="10"/>
    </location>
</feature>
<evidence type="ECO:0000313" key="2">
    <source>
        <dbReference type="EMBL" id="KYQ58148.1"/>
    </source>
</evidence>
<feature type="region of interest" description="Disordered" evidence="1">
    <location>
        <begin position="1"/>
        <end position="63"/>
    </location>
</feature>
<feature type="compositionally biased region" description="Basic and acidic residues" evidence="1">
    <location>
        <begin position="21"/>
        <end position="42"/>
    </location>
</feature>